<dbReference type="Gene3D" id="2.100.10.50">
    <property type="match status" value="1"/>
</dbReference>
<evidence type="ECO:0000256" key="1">
    <source>
        <dbReference type="ARBA" id="ARBA00009390"/>
    </source>
</evidence>
<dbReference type="Gene3D" id="2.20.25.10">
    <property type="match status" value="1"/>
</dbReference>
<dbReference type="PANTHER" id="PTHR12143">
    <property type="entry name" value="PEPTIDE N-GLYCANASE PNGASE -RELATED"/>
    <property type="match status" value="1"/>
</dbReference>
<dbReference type="VEuPathDB" id="FungiDB:H257_02376"/>
<evidence type="ECO:0000256" key="3">
    <source>
        <dbReference type="ARBA" id="ARBA00022833"/>
    </source>
</evidence>
<dbReference type="Gene3D" id="1.20.58.2190">
    <property type="match status" value="1"/>
</dbReference>
<dbReference type="InterPro" id="IPR029071">
    <property type="entry name" value="Ubiquitin-like_domsf"/>
</dbReference>
<dbReference type="SUPFAM" id="SSF51101">
    <property type="entry name" value="Mannose-binding lectins"/>
    <property type="match status" value="1"/>
</dbReference>
<dbReference type="Pfam" id="PF01419">
    <property type="entry name" value="Jacalin"/>
    <property type="match status" value="1"/>
</dbReference>
<protein>
    <recommendedName>
        <fullName evidence="5">MABP domain-containing protein</fullName>
    </recommendedName>
</protein>
<dbReference type="Pfam" id="PF01841">
    <property type="entry name" value="Transglut_core"/>
    <property type="match status" value="1"/>
</dbReference>
<evidence type="ECO:0000256" key="4">
    <source>
        <dbReference type="SAM" id="MobiDB-lite"/>
    </source>
</evidence>
<dbReference type="PANTHER" id="PTHR12143:SF19">
    <property type="entry name" value="PEPTIDE-N(4)-(N-ACETYL-BETA-GLUCOSAMINYL)ASPARAGINE AMIDASE"/>
    <property type="match status" value="1"/>
</dbReference>
<dbReference type="OrthoDB" id="409136at2759"/>
<dbReference type="GO" id="GO:0005634">
    <property type="term" value="C:nucleus"/>
    <property type="evidence" value="ECO:0007669"/>
    <property type="project" value="TreeGrafter"/>
</dbReference>
<feature type="domain" description="MABP" evidence="5">
    <location>
        <begin position="144"/>
        <end position="289"/>
    </location>
</feature>
<dbReference type="SUPFAM" id="SSF54236">
    <property type="entry name" value="Ubiquitin-like"/>
    <property type="match status" value="1"/>
</dbReference>
<comment type="similarity">
    <text evidence="1">Belongs to the transglutaminase-like superfamily. PNGase family.</text>
</comment>
<gene>
    <name evidence="6" type="ORF">H257_02376</name>
</gene>
<dbReference type="InterPro" id="IPR036339">
    <property type="entry name" value="PUB-like_dom_sf"/>
</dbReference>
<reference evidence="6" key="1">
    <citation type="submission" date="2013-12" db="EMBL/GenBank/DDBJ databases">
        <title>The Genome Sequence of Aphanomyces astaci APO3.</title>
        <authorList>
            <consortium name="The Broad Institute Genomics Platform"/>
            <person name="Russ C."/>
            <person name="Tyler B."/>
            <person name="van West P."/>
            <person name="Dieguez-Uribeondo J."/>
            <person name="Young S.K."/>
            <person name="Zeng Q."/>
            <person name="Gargeya S."/>
            <person name="Fitzgerald M."/>
            <person name="Abouelleil A."/>
            <person name="Alvarado L."/>
            <person name="Chapman S.B."/>
            <person name="Gainer-Dewar J."/>
            <person name="Goldberg J."/>
            <person name="Griggs A."/>
            <person name="Gujja S."/>
            <person name="Hansen M."/>
            <person name="Howarth C."/>
            <person name="Imamovic A."/>
            <person name="Ireland A."/>
            <person name="Larimer J."/>
            <person name="McCowan C."/>
            <person name="Murphy C."/>
            <person name="Pearson M."/>
            <person name="Poon T.W."/>
            <person name="Priest M."/>
            <person name="Roberts A."/>
            <person name="Saif S."/>
            <person name="Shea T."/>
            <person name="Sykes S."/>
            <person name="Wortman J."/>
            <person name="Nusbaum C."/>
            <person name="Birren B."/>
        </authorList>
    </citation>
    <scope>NUCLEOTIDE SEQUENCE [LARGE SCALE GENOMIC DNA]</scope>
    <source>
        <strain evidence="6">APO3</strain>
    </source>
</reference>
<feature type="region of interest" description="Disordered" evidence="4">
    <location>
        <begin position="632"/>
        <end position="664"/>
    </location>
</feature>
<name>W4H3S7_APHAT</name>
<dbReference type="EMBL" id="KI913117">
    <property type="protein sequence ID" value="ETV85808.1"/>
    <property type="molecule type" value="Genomic_DNA"/>
</dbReference>
<dbReference type="GO" id="GO:0005829">
    <property type="term" value="C:cytosol"/>
    <property type="evidence" value="ECO:0007669"/>
    <property type="project" value="TreeGrafter"/>
</dbReference>
<dbReference type="PROSITE" id="PS51498">
    <property type="entry name" value="MABP"/>
    <property type="match status" value="1"/>
</dbReference>
<dbReference type="InterPro" id="IPR023341">
    <property type="entry name" value="MABP"/>
</dbReference>
<dbReference type="GeneID" id="20804372"/>
<accession>W4H3S7</accession>
<evidence type="ECO:0000313" key="6">
    <source>
        <dbReference type="EMBL" id="ETV85808.1"/>
    </source>
</evidence>
<dbReference type="InterPro" id="IPR001229">
    <property type="entry name" value="Jacalin-like_lectin_dom"/>
</dbReference>
<dbReference type="Pfam" id="PF09409">
    <property type="entry name" value="PUB"/>
    <property type="match status" value="1"/>
</dbReference>
<proteinExistence type="inferred from homology"/>
<dbReference type="Pfam" id="PF13385">
    <property type="entry name" value="Laminin_G_3"/>
    <property type="match status" value="1"/>
</dbReference>
<dbReference type="SUPFAM" id="SSF143503">
    <property type="entry name" value="PUG domain-like"/>
    <property type="match status" value="1"/>
</dbReference>
<feature type="compositionally biased region" description="Basic and acidic residues" evidence="4">
    <location>
        <begin position="632"/>
        <end position="645"/>
    </location>
</feature>
<keyword evidence="3" id="KW-0862">Zinc</keyword>
<dbReference type="RefSeq" id="XP_009824280.1">
    <property type="nucleotide sequence ID" value="XM_009825978.1"/>
</dbReference>
<dbReference type="GO" id="GO:0000224">
    <property type="term" value="F:peptide-N4-(N-acetyl-beta-glucosaminyl)asparagine amidase activity"/>
    <property type="evidence" value="ECO:0007669"/>
    <property type="project" value="TreeGrafter"/>
</dbReference>
<dbReference type="STRING" id="112090.W4H3S7"/>
<dbReference type="InterPro" id="IPR050883">
    <property type="entry name" value="PNGase"/>
</dbReference>
<dbReference type="InterPro" id="IPR013320">
    <property type="entry name" value="ConA-like_dom_sf"/>
</dbReference>
<dbReference type="CDD" id="cd09212">
    <property type="entry name" value="PUB"/>
    <property type="match status" value="1"/>
</dbReference>
<dbReference type="GO" id="GO:0006516">
    <property type="term" value="P:glycoprotein catabolic process"/>
    <property type="evidence" value="ECO:0007669"/>
    <property type="project" value="TreeGrafter"/>
</dbReference>
<organism evidence="6">
    <name type="scientific">Aphanomyces astaci</name>
    <name type="common">Crayfish plague agent</name>
    <dbReference type="NCBI Taxonomy" id="112090"/>
    <lineage>
        <taxon>Eukaryota</taxon>
        <taxon>Sar</taxon>
        <taxon>Stramenopiles</taxon>
        <taxon>Oomycota</taxon>
        <taxon>Saprolegniomycetes</taxon>
        <taxon>Saprolegniales</taxon>
        <taxon>Verrucalvaceae</taxon>
        <taxon>Aphanomyces</taxon>
    </lineage>
</organism>
<dbReference type="SUPFAM" id="SSF54001">
    <property type="entry name" value="Cysteine proteinases"/>
    <property type="match status" value="1"/>
</dbReference>
<sequence length="1254" mass="136014">MTLIVVVYAGIEYDLEVDANDTAAVLCFQLYSLLGVDVDSQVLVTSTGHKVTLDDTIASLTASAPWLLLLDSTTPSSCFNPSIDSDWKDICTRLVAPNIPLAQPAYNLHGMAICQPCATTCVSTSGSFIEAVENTADTRDHIRQSFICDLAVVVGAADVPAPLGFTKLNVDLNHTASGPFVFLCYKRGGNRRPVSHVKVVHGLPTAPPQVDGYEVLPVNLNHGTISSIGIYLCVRRLAADAWRQLSGLALHDLHVSSSRDPGAFVLSQVDLNGGNDGTTPLFLRYKLNPVAGFVCGKHGECLFEPRVTGGHESATSWTHLTSQQQIVAAQHIDATLRRSWNATAAIHFEREEARLKQMLAGQLHNTLKYERQDYQAQALAAIPLARLHERARANPTPQPTFEIEVLRQLITWFKHEFFSWMNAPACRVCGAPDTLSIRQEGPVTPEEIAGEAGRVEVYECRLCQAITRFPRYNDPTKLLQTRTGRCGEWANCFTLCCRALGYDARYVHDFTDHVWTEVYSSHHERWLHCDPCEDQLDCPLTYEVGWGKHLTYIFATSVDEIVDVARRYTRDYDAMLERRTMAREPSLLRILSDLNATKTHAPDRKLILATRAAAEAVELAAVKEAKTHETVGRVSGSKEWRDARVESGNASGSAEPPPTSVVSSTLTTGAASVLDVNQELRSLLQRMLQGKGCSFADSCVNPFCLHSHVKAPGFDLTSYSATSIQSIVHLQDASAQGLTALTCSEPGSFQSSLLALPLALYWPLQDHVSALVVDASGRGRHGINVNCPVQKPFAVKFSRFNTGLQLVPLTPPRSLSSGVSTSTSWTLQWLLRWHDQAVEALRPPNAAPSTPFLHLSPSPDQPLLFHLAYTDALTLEWLGPPDTTAAGSSASDSLAVDTTYHMALVSASGVVTCFVNGVAVFETRPLTTNPIQLASFEFAVAPSPRSSVLPLLSHVALVTRALSAEELHALARAAVPSPRLVAGGADDFVDPSVTCLESVASEDSGHRVLAVHLWSGDFFDGVQLTYANTSTGVVTPGRAWATTTAAGATKQTLQLLEDEFIVQVRGRRGAWMDQMSVTTNFGRSLTAGGTGGGPFDVFIPAGYMVRAFSFDIGDHVNQPVVFSCPAPRGPVYVTLKAAKASQGKAAVELAAQGGNASSSFAPRLTCVVVVRYLTNLADKPDNETFHKIKATNSYFQKNVAPLGGHLDAVFDACGFDHVEEDGGDVFFVYRKHAAPPHAVRRALYDIATFLAVEK</sequence>
<dbReference type="InterPro" id="IPR036404">
    <property type="entry name" value="Jacalin-like_lectin_dom_sf"/>
</dbReference>
<dbReference type="SUPFAM" id="SSF49899">
    <property type="entry name" value="Concanavalin A-like lectins/glucanases"/>
    <property type="match status" value="1"/>
</dbReference>
<evidence type="ECO:0000256" key="2">
    <source>
        <dbReference type="ARBA" id="ARBA00022723"/>
    </source>
</evidence>
<dbReference type="Gene3D" id="2.100.10.30">
    <property type="entry name" value="Jacalin-like lectin domain"/>
    <property type="match status" value="1"/>
</dbReference>
<keyword evidence="2" id="KW-0479">Metal-binding</keyword>
<dbReference type="InterPro" id="IPR018997">
    <property type="entry name" value="PUB_domain"/>
</dbReference>
<dbReference type="InterPro" id="IPR038765">
    <property type="entry name" value="Papain-like_cys_pep_sf"/>
</dbReference>
<dbReference type="GO" id="GO:0046872">
    <property type="term" value="F:metal ion binding"/>
    <property type="evidence" value="ECO:0007669"/>
    <property type="project" value="UniProtKB-KW"/>
</dbReference>
<dbReference type="InterPro" id="IPR002931">
    <property type="entry name" value="Transglutaminase-like"/>
</dbReference>
<dbReference type="AlphaFoldDB" id="W4H3S7"/>
<dbReference type="SMART" id="SM00460">
    <property type="entry name" value="TGc"/>
    <property type="match status" value="1"/>
</dbReference>
<dbReference type="Gene3D" id="3.10.620.30">
    <property type="match status" value="1"/>
</dbReference>
<evidence type="ECO:0000259" key="5">
    <source>
        <dbReference type="PROSITE" id="PS51498"/>
    </source>
</evidence>